<dbReference type="FunFam" id="2.130.10.10:FF:000016">
    <property type="entry name" value="Coatomer alpha subunit, putative"/>
    <property type="match status" value="1"/>
</dbReference>
<keyword evidence="18" id="KW-1185">Reference proteome</keyword>
<dbReference type="EMBL" id="CAJJDP010000051">
    <property type="protein sequence ID" value="CAD8168334.1"/>
    <property type="molecule type" value="Genomic_DNA"/>
</dbReference>
<dbReference type="PROSITE" id="PS50082">
    <property type="entry name" value="WD_REPEATS_2"/>
    <property type="match status" value="5"/>
</dbReference>
<keyword evidence="7" id="KW-0931">ER-Golgi transport</keyword>
<comment type="subcellular location">
    <subcellularLocation>
        <location evidence="2">Cytoplasm</location>
    </subcellularLocation>
    <subcellularLocation>
        <location evidence="1">Golgi apparatus membrane</location>
        <topology evidence="1">Peripheral membrane protein</topology>
        <orientation evidence="1">Cytoplasmic side</orientation>
    </subcellularLocation>
</comment>
<comment type="function">
    <text evidence="11">The coatomer is a cytosolic protein complex that binds to dilysine motifs and reversibly associates with Golgi non-clathrin-coated vesicles, which further mediate biosynthetic protein transport from the ER, via the Golgi up to the trans Golgi network. Coatomer complex is required for budding from Golgi membranes, and is essential for the retrograde Golgi-to-ER transport of dilysine-tagged proteins.</text>
</comment>
<dbReference type="PANTHER" id="PTHR22847">
    <property type="entry name" value="WD40 REPEAT PROTEIN"/>
    <property type="match status" value="1"/>
</dbReference>
<gene>
    <name evidence="17" type="ORF">POCTA_138.1.T0510261</name>
</gene>
<keyword evidence="9" id="KW-0333">Golgi apparatus</keyword>
<evidence type="ECO:0000256" key="7">
    <source>
        <dbReference type="ARBA" id="ARBA00022892"/>
    </source>
</evidence>
<evidence type="ECO:0000313" key="18">
    <source>
        <dbReference type="Proteomes" id="UP000683925"/>
    </source>
</evidence>
<accession>A0A8S1UV66</accession>
<name>A0A8S1UV66_PAROT</name>
<dbReference type="InterPro" id="IPR010714">
    <property type="entry name" value="Coatomer_asu_C"/>
</dbReference>
<keyword evidence="4" id="KW-0963">Cytoplasm</keyword>
<dbReference type="GO" id="GO:0006886">
    <property type="term" value="P:intracellular protein transport"/>
    <property type="evidence" value="ECO:0007669"/>
    <property type="project" value="InterPro"/>
</dbReference>
<evidence type="ECO:0000256" key="3">
    <source>
        <dbReference type="ARBA" id="ARBA00022448"/>
    </source>
</evidence>
<evidence type="ECO:0000256" key="4">
    <source>
        <dbReference type="ARBA" id="ARBA00022490"/>
    </source>
</evidence>
<dbReference type="InterPro" id="IPR001680">
    <property type="entry name" value="WD40_rpt"/>
</dbReference>
<sequence>MFIKFERHSDRVKSVSFHPHRPWVLSALHSGIIELIDYRIKKRIAIYDEHKGAVRSVQFHPQLNLFCSGGDDFTVRVWNFKQCQFILKGHLDYVRCVTFHPINPWVLSGSDDQTARVWNYQSRQTIAILTGHTHYIMACHFHPTQDFIITCSLDQTARLWNYGVLKQRYAQKKNQEYVLSGAEVQLVSILDAHKDQLNWCAFHQAEPFIITSADDKNIKLWKYNDTKAWEYDTLSGHTNNVCCSEFHPKGEVIISDSEDHTVRIWDFATRKQIAVYENKHFDRYWIVSCHQNNYYFACGSDTMLQVFTLHKDRVPLTLVNDRYLCIAEQKTLKVVELISGQQQVIRDIATVITPTPTLLEDNIEFIEYNTYDTQKTQLMIRCIRSFKEPSKPKRHLLLVFQQQKGDSGVKQFFANCACFIGKNKIARINQDQQIESYNYETDAVQLIDDKPSSKVFHAPGGKILIQRNGTTPQLDLFDPMTKQVLHSVDYSNAKYVQYVESYLIVSTKLSLTIFSKQLQKLIEIKEQINIKSFIWFNNIIIYTTKSQIKYLLLNGDTGVLKSTENILYLAKGEEQQQNKLKLTAFDNTAKYISEILDISEPLFKIAIMNKDLNSIHKFIQNNQNEAILSYLYQKKLASMALKLVKDKHAKFSLSLDCGNLEYAYKAAVEIKDPQSFEQLRTEALRQGNHLLVDVCDQQLSQFDRLSFLYLCTGNIEKQEKLQNLSPNFVYQSQLQRKVAIKKTLPKLSQIMDHINGTPQNLDDNQKETIEWIESLGGSQALVPPLPIMKYKSDPWPLVQLNEQDIINLEVTDETVVPQDIFTLQKQAIEEPQLDEQVNDGQWGLDEEPEEIIMESKAKDPINKNIDEEALRGRFVNQKGDVAIKYFAAGDYETGIKLLNQQINLNNHQQFFKLLVDLPNFQLISSTPYLSLATLPVKINRLNEIKNLIKLGYKYTTDAKFNEVSNCFQQVLQKILLTDFEENQIEDIKRYISISRNYLLAMRCDSLKKESNALEMACKMATVDLQPGHRILTLRQALSISYKQKNFITCQQIAKKLIELLRNDNTQKPEVLQNAQKYEKASQQQNSNAVQIEFQEQWLNQQPMYSANTLKNISAFKSCPYDGSVYETDYEQTCLICGLCQVGKAPGLKYQ</sequence>
<dbReference type="OMA" id="FFANCAC"/>
<evidence type="ECO:0000256" key="10">
    <source>
        <dbReference type="ARBA" id="ARBA00023136"/>
    </source>
</evidence>
<evidence type="ECO:0000313" key="17">
    <source>
        <dbReference type="EMBL" id="CAD8168334.1"/>
    </source>
</evidence>
<evidence type="ECO:0000256" key="11">
    <source>
        <dbReference type="ARBA" id="ARBA00025536"/>
    </source>
</evidence>
<evidence type="ECO:0000256" key="12">
    <source>
        <dbReference type="ARBA" id="ARBA00032920"/>
    </source>
</evidence>
<dbReference type="GO" id="GO:1990234">
    <property type="term" value="C:transferase complex"/>
    <property type="evidence" value="ECO:0007669"/>
    <property type="project" value="UniProtKB-ARBA"/>
</dbReference>
<evidence type="ECO:0000259" key="16">
    <source>
        <dbReference type="Pfam" id="PF23953"/>
    </source>
</evidence>
<feature type="repeat" description="WD" evidence="13">
    <location>
        <begin position="129"/>
        <end position="161"/>
    </location>
</feature>
<keyword evidence="10" id="KW-0472">Membrane</keyword>
<dbReference type="SMART" id="SM00320">
    <property type="entry name" value="WD40"/>
    <property type="match status" value="7"/>
</dbReference>
<protein>
    <recommendedName>
        <fullName evidence="12">Beta'-coat protein</fullName>
    </recommendedName>
</protein>
<feature type="repeat" description="WD" evidence="13">
    <location>
        <begin position="87"/>
        <end position="128"/>
    </location>
</feature>
<evidence type="ECO:0000256" key="13">
    <source>
        <dbReference type="PROSITE-ProRule" id="PRU00221"/>
    </source>
</evidence>
<feature type="domain" description="COPA/B TPR" evidence="16">
    <location>
        <begin position="603"/>
        <end position="725"/>
    </location>
</feature>
<dbReference type="FunFam" id="1.25.40.470:FF:000002">
    <property type="entry name" value="Coatomer subunit alpha"/>
    <property type="match status" value="1"/>
</dbReference>
<feature type="domain" description="COPA/B second beta-propeller" evidence="14">
    <location>
        <begin position="414"/>
        <end position="576"/>
    </location>
</feature>
<evidence type="ECO:0000256" key="9">
    <source>
        <dbReference type="ARBA" id="ARBA00023034"/>
    </source>
</evidence>
<evidence type="ECO:0000256" key="5">
    <source>
        <dbReference type="ARBA" id="ARBA00022574"/>
    </source>
</evidence>
<comment type="caution">
    <text evidence="17">The sequence shown here is derived from an EMBL/GenBank/DDBJ whole genome shotgun (WGS) entry which is preliminary data.</text>
</comment>
<dbReference type="GO" id="GO:0016192">
    <property type="term" value="P:vesicle-mediated transport"/>
    <property type="evidence" value="ECO:0007669"/>
    <property type="project" value="UniProtKB-KW"/>
</dbReference>
<dbReference type="InterPro" id="IPR056176">
    <property type="entry name" value="TPR_COPA_B"/>
</dbReference>
<feature type="domain" description="Coatomer alpha subunit C-terminal" evidence="15">
    <location>
        <begin position="871"/>
        <end position="1144"/>
    </location>
</feature>
<dbReference type="GO" id="GO:0000139">
    <property type="term" value="C:Golgi membrane"/>
    <property type="evidence" value="ECO:0007669"/>
    <property type="project" value="UniProtKB-SubCell"/>
</dbReference>
<dbReference type="AlphaFoldDB" id="A0A8S1UV66"/>
<dbReference type="PROSITE" id="PS50294">
    <property type="entry name" value="WD_REPEATS_REGION"/>
    <property type="match status" value="5"/>
</dbReference>
<evidence type="ECO:0000256" key="8">
    <source>
        <dbReference type="ARBA" id="ARBA00022927"/>
    </source>
</evidence>
<dbReference type="Pfam" id="PF06957">
    <property type="entry name" value="COPI_C"/>
    <property type="match status" value="1"/>
</dbReference>
<keyword evidence="6" id="KW-0677">Repeat</keyword>
<evidence type="ECO:0000256" key="6">
    <source>
        <dbReference type="ARBA" id="ARBA00022737"/>
    </source>
</evidence>
<dbReference type="CDD" id="cd00200">
    <property type="entry name" value="WD40"/>
    <property type="match status" value="1"/>
</dbReference>
<dbReference type="PANTHER" id="PTHR22847:SF637">
    <property type="entry name" value="WD REPEAT DOMAIN 5B"/>
    <property type="match status" value="1"/>
</dbReference>
<evidence type="ECO:0000259" key="15">
    <source>
        <dbReference type="Pfam" id="PF06957"/>
    </source>
</evidence>
<feature type="repeat" description="WD" evidence="13">
    <location>
        <begin position="234"/>
        <end position="275"/>
    </location>
</feature>
<dbReference type="Proteomes" id="UP000683925">
    <property type="component" value="Unassembled WGS sequence"/>
</dbReference>
<keyword evidence="5 13" id="KW-0853">WD repeat</keyword>
<evidence type="ECO:0000256" key="1">
    <source>
        <dbReference type="ARBA" id="ARBA00004255"/>
    </source>
</evidence>
<keyword evidence="8" id="KW-0653">Protein transport</keyword>
<dbReference type="Pfam" id="PF00400">
    <property type="entry name" value="WD40"/>
    <property type="match status" value="6"/>
</dbReference>
<reference evidence="17" key="1">
    <citation type="submission" date="2021-01" db="EMBL/GenBank/DDBJ databases">
        <authorList>
            <consortium name="Genoscope - CEA"/>
            <person name="William W."/>
        </authorList>
    </citation>
    <scope>NUCLEOTIDE SEQUENCE</scope>
</reference>
<evidence type="ECO:0000259" key="14">
    <source>
        <dbReference type="Pfam" id="PF04053"/>
    </source>
</evidence>
<evidence type="ECO:0000256" key="2">
    <source>
        <dbReference type="ARBA" id="ARBA00004496"/>
    </source>
</evidence>
<dbReference type="Pfam" id="PF04053">
    <property type="entry name" value="B-prop_COPA_B_2nd"/>
    <property type="match status" value="1"/>
</dbReference>
<proteinExistence type="predicted"/>
<feature type="repeat" description="WD" evidence="13">
    <location>
        <begin position="190"/>
        <end position="231"/>
    </location>
</feature>
<keyword evidence="3" id="KW-0813">Transport</keyword>
<dbReference type="Pfam" id="PF23953">
    <property type="entry name" value="TPR_COPA_B"/>
    <property type="match status" value="1"/>
</dbReference>
<organism evidence="17 18">
    <name type="scientific">Paramecium octaurelia</name>
    <dbReference type="NCBI Taxonomy" id="43137"/>
    <lineage>
        <taxon>Eukaryota</taxon>
        <taxon>Sar</taxon>
        <taxon>Alveolata</taxon>
        <taxon>Ciliophora</taxon>
        <taxon>Intramacronucleata</taxon>
        <taxon>Oligohymenophorea</taxon>
        <taxon>Peniculida</taxon>
        <taxon>Parameciidae</taxon>
        <taxon>Paramecium</taxon>
    </lineage>
</organism>
<dbReference type="GO" id="GO:0030126">
    <property type="term" value="C:COPI vesicle coat"/>
    <property type="evidence" value="ECO:0007669"/>
    <property type="project" value="InterPro"/>
</dbReference>
<dbReference type="InterPro" id="IPR006692">
    <property type="entry name" value="Beta-prop_COPA/B_2nd"/>
</dbReference>
<feature type="repeat" description="WD" evidence="13">
    <location>
        <begin position="47"/>
        <end position="88"/>
    </location>
</feature>
<dbReference type="GO" id="GO:0005198">
    <property type="term" value="F:structural molecule activity"/>
    <property type="evidence" value="ECO:0007669"/>
    <property type="project" value="InterPro"/>
</dbReference>
<dbReference type="OrthoDB" id="10261470at2759"/>